<accession>A0ABS8DKS1</accession>
<organism evidence="7 8">
    <name type="scientific">Bariatricus massiliensis</name>
    <dbReference type="NCBI Taxonomy" id="1745713"/>
    <lineage>
        <taxon>Bacteria</taxon>
        <taxon>Bacillati</taxon>
        <taxon>Bacillota</taxon>
        <taxon>Clostridia</taxon>
        <taxon>Lachnospirales</taxon>
        <taxon>Lachnospiraceae</taxon>
        <taxon>Bariatricus</taxon>
    </lineage>
</organism>
<dbReference type="PROSITE" id="PS51257">
    <property type="entry name" value="PROKAR_LIPOPROTEIN"/>
    <property type="match status" value="1"/>
</dbReference>
<feature type="domain" description="Periplasmic binding protein" evidence="6">
    <location>
        <begin position="57"/>
        <end position="325"/>
    </location>
</feature>
<comment type="similarity">
    <text evidence="2">Belongs to the bacterial solute-binding protein 2 family.</text>
</comment>
<evidence type="ECO:0000256" key="4">
    <source>
        <dbReference type="SAM" id="MobiDB-lite"/>
    </source>
</evidence>
<dbReference type="RefSeq" id="WP_199882861.1">
    <property type="nucleotide sequence ID" value="NZ_JAJCIQ010000018.1"/>
</dbReference>
<feature type="signal peptide" evidence="5">
    <location>
        <begin position="1"/>
        <end position="20"/>
    </location>
</feature>
<proteinExistence type="inferred from homology"/>
<dbReference type="Pfam" id="PF13407">
    <property type="entry name" value="Peripla_BP_4"/>
    <property type="match status" value="1"/>
</dbReference>
<gene>
    <name evidence="7" type="ORF">LIZ65_17310</name>
</gene>
<feature type="chain" id="PRO_5045719609" evidence="5">
    <location>
        <begin position="21"/>
        <end position="382"/>
    </location>
</feature>
<dbReference type="Proteomes" id="UP001299546">
    <property type="component" value="Unassembled WGS sequence"/>
</dbReference>
<dbReference type="InterPro" id="IPR025997">
    <property type="entry name" value="SBP_2_dom"/>
</dbReference>
<evidence type="ECO:0000256" key="2">
    <source>
        <dbReference type="ARBA" id="ARBA00007639"/>
    </source>
</evidence>
<evidence type="ECO:0000313" key="8">
    <source>
        <dbReference type="Proteomes" id="UP001299546"/>
    </source>
</evidence>
<evidence type="ECO:0000259" key="6">
    <source>
        <dbReference type="Pfam" id="PF13407"/>
    </source>
</evidence>
<dbReference type="PANTHER" id="PTHR46847:SF1">
    <property type="entry name" value="D-ALLOSE-BINDING PERIPLASMIC PROTEIN-RELATED"/>
    <property type="match status" value="1"/>
</dbReference>
<evidence type="ECO:0000256" key="3">
    <source>
        <dbReference type="ARBA" id="ARBA00022729"/>
    </source>
</evidence>
<keyword evidence="3 5" id="KW-0732">Signal</keyword>
<dbReference type="Gene3D" id="3.40.50.2300">
    <property type="match status" value="2"/>
</dbReference>
<evidence type="ECO:0000256" key="5">
    <source>
        <dbReference type="SAM" id="SignalP"/>
    </source>
</evidence>
<feature type="region of interest" description="Disordered" evidence="4">
    <location>
        <begin position="25"/>
        <end position="50"/>
    </location>
</feature>
<reference evidence="7 8" key="1">
    <citation type="submission" date="2021-10" db="EMBL/GenBank/DDBJ databases">
        <title>Collection of gut derived symbiotic bacterial strains cultured from healthy donors.</title>
        <authorList>
            <person name="Lin H."/>
            <person name="Littmann E."/>
            <person name="Kohout C."/>
            <person name="Pamer E.G."/>
        </authorList>
    </citation>
    <scope>NUCLEOTIDE SEQUENCE [LARGE SCALE GENOMIC DNA]</scope>
    <source>
        <strain evidence="7 8">DFI.1.165</strain>
    </source>
</reference>
<comment type="subcellular location">
    <subcellularLocation>
        <location evidence="1">Cell envelope</location>
    </subcellularLocation>
</comment>
<dbReference type="PANTHER" id="PTHR46847">
    <property type="entry name" value="D-ALLOSE-BINDING PERIPLASMIC PROTEIN-RELATED"/>
    <property type="match status" value="1"/>
</dbReference>
<dbReference type="SUPFAM" id="SSF53822">
    <property type="entry name" value="Periplasmic binding protein-like I"/>
    <property type="match status" value="1"/>
</dbReference>
<comment type="caution">
    <text evidence="7">The sequence shown here is derived from an EMBL/GenBank/DDBJ whole genome shotgun (WGS) entry which is preliminary data.</text>
</comment>
<sequence length="382" mass="41346">MKKKLMAVLLCAMMVVGLTAGCGDKKEETKPEKKETTSSGKEKLQKDGSPAKEDLHFGMILPSLGHEFWNNCLTLSEQVADQLGVKITTYNCEDSSDKCAEYIETACNSGIDGLIFVAYFDMGPKCLETAKAADIPVIVIDAYIPEIAPGEQGYDNYLAFIGPSDEESGYQMACALFDGMEANADGEKVVGVVNGTAGSTVAVDRRAGFEKAYKEYTGKGEKITIAGEVTGDFVRDKSQEVTESLLQGNPDIKGIWAANGGTGTGVLAAVQSLGYVPGEDIKIVCMDLNEENVMSVKDGKMLFDVGGHWLQGAFAVTMMYDYLNGFDLPADRNVKLTPIPVFQDDVDDFLSVFVDFLPPYDAEEYSRTYNPDASPEPPAITY</sequence>
<dbReference type="EMBL" id="JAJCIS010000018">
    <property type="protein sequence ID" value="MCB7389048.1"/>
    <property type="molecule type" value="Genomic_DNA"/>
</dbReference>
<name>A0ABS8DKS1_9FIRM</name>
<keyword evidence="8" id="KW-1185">Reference proteome</keyword>
<protein>
    <submittedName>
        <fullName evidence="7">Substrate-binding domain-containing protein</fullName>
    </submittedName>
</protein>
<evidence type="ECO:0000313" key="7">
    <source>
        <dbReference type="EMBL" id="MCB7389048.1"/>
    </source>
</evidence>
<dbReference type="InterPro" id="IPR028082">
    <property type="entry name" value="Peripla_BP_I"/>
</dbReference>
<evidence type="ECO:0000256" key="1">
    <source>
        <dbReference type="ARBA" id="ARBA00004196"/>
    </source>
</evidence>